<dbReference type="PROSITE" id="PS51318">
    <property type="entry name" value="TAT"/>
    <property type="match status" value="1"/>
</dbReference>
<evidence type="ECO:0000313" key="10">
    <source>
        <dbReference type="Proteomes" id="UP001500642"/>
    </source>
</evidence>
<dbReference type="InterPro" id="IPR003760">
    <property type="entry name" value="PnrA-like"/>
</dbReference>
<accession>A0ABP8J545</accession>
<sequence>MTTARRAPGAAAGLAAAALLTACGAQPQEAAPATTTGCMVSAPAGFADRSIGQLSFGELSHAQSAGFLASTSSQRVSTLAGTEEALGRYAGGDCSLGALVGPGGAEALAAVAARAPDTAWLAVATGGTDYPDNVVTIDFDLREPAFIAGYAAAASSETGTVAMFVSRGFAGGEELLAAFDAGVEQRGIDTGSEVAGLREGSVSRRTVDDTPAAGREYTEAALEAGADVIVPFASGAASGVLDVFAEHYAPSDEAAADGAEGTDGTAGPSTAAAGVGGPEIGEGDGGSDEDPEETIDPTLIWYGTDGARTLDDGLGEHVIASTVPNVAAGFQSTVAGWPETGFAGEIEEPAGEERTIGEIGVRTPEYTGTMDNGGVEVVASDGLLSTVAGLSRDIAEVRDRIRAGEIDVPGAD</sequence>
<evidence type="ECO:0000256" key="5">
    <source>
        <dbReference type="ARBA" id="ARBA00023288"/>
    </source>
</evidence>
<evidence type="ECO:0000256" key="1">
    <source>
        <dbReference type="ARBA" id="ARBA00004236"/>
    </source>
</evidence>
<dbReference type="InterPro" id="IPR006311">
    <property type="entry name" value="TAT_signal"/>
</dbReference>
<dbReference type="PANTHER" id="PTHR34296">
    <property type="entry name" value="TRANSCRIPTIONAL ACTIVATOR PROTEIN MED"/>
    <property type="match status" value="1"/>
</dbReference>
<evidence type="ECO:0000256" key="3">
    <source>
        <dbReference type="ARBA" id="ARBA00022729"/>
    </source>
</evidence>
<organism evidence="9 10">
    <name type="scientific">Brevibacterium pityocampae</name>
    <dbReference type="NCBI Taxonomy" id="506594"/>
    <lineage>
        <taxon>Bacteria</taxon>
        <taxon>Bacillati</taxon>
        <taxon>Actinomycetota</taxon>
        <taxon>Actinomycetes</taxon>
        <taxon>Micrococcales</taxon>
        <taxon>Brevibacteriaceae</taxon>
        <taxon>Brevibacterium</taxon>
    </lineage>
</organism>
<dbReference type="EMBL" id="BAABGL010000003">
    <property type="protein sequence ID" value="GAA4385187.1"/>
    <property type="molecule type" value="Genomic_DNA"/>
</dbReference>
<name>A0ABP8J545_9MICO</name>
<keyword evidence="10" id="KW-1185">Reference proteome</keyword>
<dbReference type="Proteomes" id="UP001500642">
    <property type="component" value="Unassembled WGS sequence"/>
</dbReference>
<feature type="region of interest" description="Disordered" evidence="6">
    <location>
        <begin position="254"/>
        <end position="295"/>
    </location>
</feature>
<feature type="chain" id="PRO_5046142648" description="ABC transporter substrate-binding protein PnrA-like domain-containing protein" evidence="7">
    <location>
        <begin position="31"/>
        <end position="412"/>
    </location>
</feature>
<dbReference type="Pfam" id="PF02608">
    <property type="entry name" value="Bmp"/>
    <property type="match status" value="1"/>
</dbReference>
<evidence type="ECO:0000256" key="6">
    <source>
        <dbReference type="SAM" id="MobiDB-lite"/>
    </source>
</evidence>
<comment type="caution">
    <text evidence="9">The sequence shown here is derived from an EMBL/GenBank/DDBJ whole genome shotgun (WGS) entry which is preliminary data.</text>
</comment>
<keyword evidence="3 7" id="KW-0732">Signal</keyword>
<evidence type="ECO:0000256" key="2">
    <source>
        <dbReference type="ARBA" id="ARBA00022475"/>
    </source>
</evidence>
<feature type="signal peptide" evidence="7">
    <location>
        <begin position="1"/>
        <end position="30"/>
    </location>
</feature>
<keyword evidence="4" id="KW-0472">Membrane</keyword>
<dbReference type="InterPro" id="IPR050957">
    <property type="entry name" value="BMP_lipoprotein"/>
</dbReference>
<evidence type="ECO:0000256" key="4">
    <source>
        <dbReference type="ARBA" id="ARBA00023136"/>
    </source>
</evidence>
<evidence type="ECO:0000259" key="8">
    <source>
        <dbReference type="Pfam" id="PF02608"/>
    </source>
</evidence>
<dbReference type="PANTHER" id="PTHR34296:SF2">
    <property type="entry name" value="ABC TRANSPORTER GUANOSINE-BINDING PROTEIN NUPN"/>
    <property type="match status" value="1"/>
</dbReference>
<protein>
    <recommendedName>
        <fullName evidence="8">ABC transporter substrate-binding protein PnrA-like domain-containing protein</fullName>
    </recommendedName>
</protein>
<reference evidence="10" key="1">
    <citation type="journal article" date="2019" name="Int. J. Syst. Evol. Microbiol.">
        <title>The Global Catalogue of Microorganisms (GCM) 10K type strain sequencing project: providing services to taxonomists for standard genome sequencing and annotation.</title>
        <authorList>
            <consortium name="The Broad Institute Genomics Platform"/>
            <consortium name="The Broad Institute Genome Sequencing Center for Infectious Disease"/>
            <person name="Wu L."/>
            <person name="Ma J."/>
        </authorList>
    </citation>
    <scope>NUCLEOTIDE SEQUENCE [LARGE SCALE GENOMIC DNA]</scope>
    <source>
        <strain evidence="10">JCM 17808</strain>
    </source>
</reference>
<evidence type="ECO:0000256" key="7">
    <source>
        <dbReference type="SAM" id="SignalP"/>
    </source>
</evidence>
<dbReference type="RefSeq" id="WP_137317933.1">
    <property type="nucleotide sequence ID" value="NZ_BAABGL010000003.1"/>
</dbReference>
<feature type="compositionally biased region" description="Acidic residues" evidence="6">
    <location>
        <begin position="281"/>
        <end position="295"/>
    </location>
</feature>
<gene>
    <name evidence="9" type="ORF">GCM10023167_06710</name>
</gene>
<dbReference type="Gene3D" id="3.40.50.2300">
    <property type="match status" value="1"/>
</dbReference>
<keyword evidence="2" id="KW-1003">Cell membrane</keyword>
<comment type="subcellular location">
    <subcellularLocation>
        <location evidence="1">Cell membrane</location>
    </subcellularLocation>
</comment>
<evidence type="ECO:0000313" key="9">
    <source>
        <dbReference type="EMBL" id="GAA4385187.1"/>
    </source>
</evidence>
<keyword evidence="5" id="KW-0449">Lipoprotein</keyword>
<dbReference type="PROSITE" id="PS51257">
    <property type="entry name" value="PROKAR_LIPOPROTEIN"/>
    <property type="match status" value="1"/>
</dbReference>
<feature type="domain" description="ABC transporter substrate-binding protein PnrA-like" evidence="8">
    <location>
        <begin position="79"/>
        <end position="243"/>
    </location>
</feature>
<feature type="compositionally biased region" description="Low complexity" evidence="6">
    <location>
        <begin position="254"/>
        <end position="267"/>
    </location>
</feature>
<proteinExistence type="predicted"/>